<dbReference type="Proteomes" id="UP000016626">
    <property type="component" value="Unassembled WGS sequence"/>
</dbReference>
<dbReference type="PATRIC" id="fig|888055.3.peg.1027"/>
<sequence length="62" mass="7424">MNEKITNYVAEILKVLVENKVPKKDFETIIEIIRKEYENCGVIQEDTQKEFFQKFLENQEKG</sequence>
<organism evidence="1 2">
    <name type="scientific">Leptotrichia wadei (strain F0279)</name>
    <dbReference type="NCBI Taxonomy" id="888055"/>
    <lineage>
        <taxon>Bacteria</taxon>
        <taxon>Fusobacteriati</taxon>
        <taxon>Fusobacteriota</taxon>
        <taxon>Fusobacteriia</taxon>
        <taxon>Fusobacteriales</taxon>
        <taxon>Leptotrichiaceae</taxon>
        <taxon>Leptotrichia</taxon>
    </lineage>
</organism>
<gene>
    <name evidence="1" type="ORF">HMPREF9015_01071</name>
</gene>
<dbReference type="RefSeq" id="WP_021747304.1">
    <property type="nucleotide sequence ID" value="NZ_KI271430.1"/>
</dbReference>
<dbReference type="EMBL" id="AWVM01000056">
    <property type="protein sequence ID" value="ERK51688.1"/>
    <property type="molecule type" value="Genomic_DNA"/>
</dbReference>
<name>U2RDN7_LEPWF</name>
<dbReference type="AlphaFoldDB" id="U2RDN7"/>
<comment type="caution">
    <text evidence="1">The sequence shown here is derived from an EMBL/GenBank/DDBJ whole genome shotgun (WGS) entry which is preliminary data.</text>
</comment>
<evidence type="ECO:0000313" key="2">
    <source>
        <dbReference type="Proteomes" id="UP000016626"/>
    </source>
</evidence>
<proteinExistence type="predicted"/>
<protein>
    <submittedName>
        <fullName evidence="1">Uncharacterized protein</fullName>
    </submittedName>
</protein>
<dbReference type="HOGENOM" id="CLU_2898806_0_0_0"/>
<reference evidence="1 2" key="1">
    <citation type="submission" date="2013-06" db="EMBL/GenBank/DDBJ databases">
        <authorList>
            <person name="Weinstock G."/>
            <person name="Sodergren E."/>
            <person name="Lobos E.A."/>
            <person name="Fulton L."/>
            <person name="Fulton R."/>
            <person name="Courtney L."/>
            <person name="Fronick C."/>
            <person name="O'Laughlin M."/>
            <person name="Godfrey J."/>
            <person name="Wilson R.M."/>
            <person name="Miner T."/>
            <person name="Farmer C."/>
            <person name="Delehaunty K."/>
            <person name="Cordes M."/>
            <person name="Minx P."/>
            <person name="Tomlinson C."/>
            <person name="Chen J."/>
            <person name="Wollam A."/>
            <person name="Pepin K.H."/>
            <person name="Bhonagiri V."/>
            <person name="Zhang X."/>
            <person name="Warren W."/>
            <person name="Mitreva M."/>
            <person name="Mardis E.R."/>
            <person name="Wilson R.K."/>
        </authorList>
    </citation>
    <scope>NUCLEOTIDE SEQUENCE [LARGE SCALE GENOMIC DNA]</scope>
    <source>
        <strain evidence="1 2">F0279</strain>
    </source>
</reference>
<accession>U2RDN7</accession>
<evidence type="ECO:0000313" key="1">
    <source>
        <dbReference type="EMBL" id="ERK51688.1"/>
    </source>
</evidence>